<evidence type="ECO:0000313" key="2">
    <source>
        <dbReference type="Proteomes" id="UP001062846"/>
    </source>
</evidence>
<sequence>MVFVSIQNQTLSFSPVSLSLSLPPSLHTPQTRRSCTHHLLSPSSLPAAASPPLPSGERSSFSQSLTLYVFLVSTLSLSPLQSSSSMRGPSITTRVCTPPAHALAKHKPLREAPPYLTNCR</sequence>
<dbReference type="EMBL" id="CM046397">
    <property type="protein sequence ID" value="KAI8535080.1"/>
    <property type="molecule type" value="Genomic_DNA"/>
</dbReference>
<reference evidence="1" key="1">
    <citation type="submission" date="2022-02" db="EMBL/GenBank/DDBJ databases">
        <title>Plant Genome Project.</title>
        <authorList>
            <person name="Zhang R.-G."/>
        </authorList>
    </citation>
    <scope>NUCLEOTIDE SEQUENCE</scope>
    <source>
        <strain evidence="1">AT1</strain>
    </source>
</reference>
<proteinExistence type="predicted"/>
<protein>
    <submittedName>
        <fullName evidence="1">Uncharacterized protein</fullName>
    </submittedName>
</protein>
<accession>A0ACC0M2K6</accession>
<name>A0ACC0M2K6_RHOML</name>
<keyword evidence="2" id="KW-1185">Reference proteome</keyword>
<gene>
    <name evidence="1" type="ORF">RHMOL_Rhmol10G0147400</name>
</gene>
<comment type="caution">
    <text evidence="1">The sequence shown here is derived from an EMBL/GenBank/DDBJ whole genome shotgun (WGS) entry which is preliminary data.</text>
</comment>
<dbReference type="Proteomes" id="UP001062846">
    <property type="component" value="Chromosome 10"/>
</dbReference>
<organism evidence="1 2">
    <name type="scientific">Rhododendron molle</name>
    <name type="common">Chinese azalea</name>
    <name type="synonym">Azalea mollis</name>
    <dbReference type="NCBI Taxonomy" id="49168"/>
    <lineage>
        <taxon>Eukaryota</taxon>
        <taxon>Viridiplantae</taxon>
        <taxon>Streptophyta</taxon>
        <taxon>Embryophyta</taxon>
        <taxon>Tracheophyta</taxon>
        <taxon>Spermatophyta</taxon>
        <taxon>Magnoliopsida</taxon>
        <taxon>eudicotyledons</taxon>
        <taxon>Gunneridae</taxon>
        <taxon>Pentapetalae</taxon>
        <taxon>asterids</taxon>
        <taxon>Ericales</taxon>
        <taxon>Ericaceae</taxon>
        <taxon>Ericoideae</taxon>
        <taxon>Rhodoreae</taxon>
        <taxon>Rhododendron</taxon>
    </lineage>
</organism>
<evidence type="ECO:0000313" key="1">
    <source>
        <dbReference type="EMBL" id="KAI8535080.1"/>
    </source>
</evidence>